<accession>A0A1B0CNW7</accession>
<feature type="domain" description="PID" evidence="1">
    <location>
        <begin position="45"/>
        <end position="187"/>
    </location>
</feature>
<dbReference type="EMBL" id="AJWK01021047">
    <property type="status" value="NOT_ANNOTATED_CDS"/>
    <property type="molecule type" value="Genomic_DNA"/>
</dbReference>
<protein>
    <recommendedName>
        <fullName evidence="1">PID domain-containing protein</fullName>
    </recommendedName>
</protein>
<dbReference type="Proteomes" id="UP000092461">
    <property type="component" value="Unassembled WGS sequence"/>
</dbReference>
<dbReference type="InterPro" id="IPR011993">
    <property type="entry name" value="PH-like_dom_sf"/>
</dbReference>
<dbReference type="EnsemblMetazoa" id="LLOJ006439-RA">
    <property type="protein sequence ID" value="LLOJ006439-PA"/>
    <property type="gene ID" value="LLOJ006439"/>
</dbReference>
<dbReference type="AlphaFoldDB" id="A0A1B0CNW7"/>
<reference evidence="2" key="1">
    <citation type="submission" date="2020-05" db="UniProtKB">
        <authorList>
            <consortium name="EnsemblMetazoa"/>
        </authorList>
    </citation>
    <scope>IDENTIFICATION</scope>
    <source>
        <strain evidence="2">Jacobina</strain>
    </source>
</reference>
<dbReference type="InterPro" id="IPR006020">
    <property type="entry name" value="PTB/PI_dom"/>
</dbReference>
<dbReference type="SMART" id="SM00462">
    <property type="entry name" value="PTB"/>
    <property type="match status" value="1"/>
</dbReference>
<dbReference type="KEGG" id="lll:129791109"/>
<sequence length="267" mass="30185">MAFFRNIWKNSKHKKLCEEWALATNMRDFNDPQEDLEDGTDPSTFSVKYLGCTVIDAARSEDATAEAVKTVISTAKASGKKMQRVNLSVSPKGIEVYDPVSGETQQQVSVYRISYCSADATHDHVFAFVSSLDHRDATSSFGECSSSSSQSSDAPVILECHAFLCPKRKVAQEVALTVARSFGRAYELWQAATRRRKLLEEQRQDEKVQQIEGNAVRNLLIDFGSETEMCKDRRRYFQNTWVSFEENESTHDLSIIAHRHDNSMMCS</sequence>
<dbReference type="PANTHER" id="PTHR11232">
    <property type="entry name" value="PHOSPHOTYROSINE INTERACTION DOMAIN-CONTAINING FAMILY MEMBER"/>
    <property type="match status" value="1"/>
</dbReference>
<organism evidence="2 3">
    <name type="scientific">Lutzomyia longipalpis</name>
    <name type="common">Sand fly</name>
    <dbReference type="NCBI Taxonomy" id="7200"/>
    <lineage>
        <taxon>Eukaryota</taxon>
        <taxon>Metazoa</taxon>
        <taxon>Ecdysozoa</taxon>
        <taxon>Arthropoda</taxon>
        <taxon>Hexapoda</taxon>
        <taxon>Insecta</taxon>
        <taxon>Pterygota</taxon>
        <taxon>Neoptera</taxon>
        <taxon>Endopterygota</taxon>
        <taxon>Diptera</taxon>
        <taxon>Nematocera</taxon>
        <taxon>Psychodoidea</taxon>
        <taxon>Psychodidae</taxon>
        <taxon>Lutzomyia</taxon>
        <taxon>Lutzomyia</taxon>
    </lineage>
</organism>
<dbReference type="InterPro" id="IPR051133">
    <property type="entry name" value="Adapter_Engulfment-Domain"/>
</dbReference>
<dbReference type="Gene3D" id="2.30.29.30">
    <property type="entry name" value="Pleckstrin-homology domain (PH domain)/Phosphotyrosine-binding domain (PTB)"/>
    <property type="match status" value="1"/>
</dbReference>
<name>A0A1B0CNW7_LUTLO</name>
<dbReference type="VEuPathDB" id="VectorBase:LLOJ006439"/>
<evidence type="ECO:0000313" key="3">
    <source>
        <dbReference type="Proteomes" id="UP000092461"/>
    </source>
</evidence>
<evidence type="ECO:0000259" key="1">
    <source>
        <dbReference type="PROSITE" id="PS01179"/>
    </source>
</evidence>
<dbReference type="GeneID" id="129791109"/>
<dbReference type="VEuPathDB" id="VectorBase:LLONM1_008168"/>
<dbReference type="SUPFAM" id="SSF50729">
    <property type="entry name" value="PH domain-like"/>
    <property type="match status" value="1"/>
</dbReference>
<evidence type="ECO:0000313" key="2">
    <source>
        <dbReference type="EnsemblMetazoa" id="LLOJ006439-PA"/>
    </source>
</evidence>
<dbReference type="CDD" id="cd13159">
    <property type="entry name" value="PTB_LDLRAP-mammal-like"/>
    <property type="match status" value="1"/>
</dbReference>
<dbReference type="OrthoDB" id="9999955at2759"/>
<keyword evidence="3" id="KW-1185">Reference proteome</keyword>
<dbReference type="PANTHER" id="PTHR11232:SF74">
    <property type="entry name" value="PTB DOMAIN-CONTAINING ADAPTER PROTEIN CED-6-LIKE PROTEIN"/>
    <property type="match status" value="1"/>
</dbReference>
<dbReference type="Pfam" id="PF00640">
    <property type="entry name" value="PID"/>
    <property type="match status" value="1"/>
</dbReference>
<proteinExistence type="predicted"/>
<dbReference type="PROSITE" id="PS01179">
    <property type="entry name" value="PID"/>
    <property type="match status" value="1"/>
</dbReference>
<dbReference type="RefSeq" id="XP_055685033.1">
    <property type="nucleotide sequence ID" value="XM_055829058.1"/>
</dbReference>